<organism evidence="1 2">
    <name type="scientific">Arcticibacter svalbardensis MN12-7</name>
    <dbReference type="NCBI Taxonomy" id="1150600"/>
    <lineage>
        <taxon>Bacteria</taxon>
        <taxon>Pseudomonadati</taxon>
        <taxon>Bacteroidota</taxon>
        <taxon>Sphingobacteriia</taxon>
        <taxon>Sphingobacteriales</taxon>
        <taxon>Sphingobacteriaceae</taxon>
        <taxon>Arcticibacter</taxon>
    </lineage>
</organism>
<name>R9GM80_9SPHI</name>
<sequence length="165" mass="19290">MSDLKATDLSALRYLMTDDIYVVREDPLPEITNEKEELNSTFEYLGENNKFLLLLINDQTHSNLQSQELEALQKILNAKRMSLKDIAIVNQRKYPKNGWKELKNYFACSSIVLFGIEPTAIQIRKLPLNAITEFEGMQILATYSFTDMMVDEDKKREFWNQMKKL</sequence>
<proteinExistence type="predicted"/>
<evidence type="ECO:0000313" key="1">
    <source>
        <dbReference type="EMBL" id="EOR92630.1"/>
    </source>
</evidence>
<keyword evidence="2" id="KW-1185">Reference proteome</keyword>
<evidence type="ECO:0000313" key="2">
    <source>
        <dbReference type="Proteomes" id="UP000014174"/>
    </source>
</evidence>
<dbReference type="eggNOG" id="ENOG5033B95">
    <property type="taxonomic scope" value="Bacteria"/>
</dbReference>
<gene>
    <name evidence="1" type="ORF">ADIARSV_4142</name>
</gene>
<dbReference type="STRING" id="1150600.ADIARSV_4142"/>
<dbReference type="EMBL" id="AQPN01000145">
    <property type="protein sequence ID" value="EOR92630.1"/>
    <property type="molecule type" value="Genomic_DNA"/>
</dbReference>
<dbReference type="Proteomes" id="UP000014174">
    <property type="component" value="Unassembled WGS sequence"/>
</dbReference>
<dbReference type="OrthoDB" id="797407at2"/>
<accession>R9GM80</accession>
<comment type="caution">
    <text evidence="1">The sequence shown here is derived from an EMBL/GenBank/DDBJ whole genome shotgun (WGS) entry which is preliminary data.</text>
</comment>
<dbReference type="AlphaFoldDB" id="R9GM80"/>
<dbReference type="RefSeq" id="WP_016197360.1">
    <property type="nucleotide sequence ID" value="NZ_AQPN01000145.1"/>
</dbReference>
<reference evidence="1 2" key="1">
    <citation type="journal article" date="2013" name="Genome Announc.">
        <title>Draft Genome Sequence of Arcticibacter svalbardensis Strain MN12-7T, a Member of the Family Sphingobacteriaceae Isolated from an Arctic Soil Sample.</title>
        <authorList>
            <person name="Shivaji S."/>
            <person name="Ara S."/>
            <person name="Prasad S."/>
            <person name="Manasa B.P."/>
            <person name="Begum Z."/>
            <person name="Singh A."/>
            <person name="Kumar Pinnaka A."/>
        </authorList>
    </citation>
    <scope>NUCLEOTIDE SEQUENCE [LARGE SCALE GENOMIC DNA]</scope>
    <source>
        <strain evidence="1 2">MN12-7</strain>
    </source>
</reference>
<protein>
    <submittedName>
        <fullName evidence="1">Uncharacterized protein</fullName>
    </submittedName>
</protein>